<reference evidence="3 4" key="1">
    <citation type="submission" date="2021-02" db="EMBL/GenBank/DDBJ databases">
        <title>Streptomyces spirodelae sp. nov., isolated from duckweed.</title>
        <authorList>
            <person name="Saimee Y."/>
            <person name="Duangmal K."/>
        </authorList>
    </citation>
    <scope>NUCLEOTIDE SEQUENCE [LARGE SCALE GENOMIC DNA]</scope>
    <source>
        <strain evidence="3 4">DW4-2</strain>
    </source>
</reference>
<keyword evidence="4" id="KW-1185">Reference proteome</keyword>
<protein>
    <submittedName>
        <fullName evidence="3">Uncharacterized protein</fullName>
    </submittedName>
</protein>
<name>A0ABS3WLM5_9ACTN</name>
<sequence length="133" mass="14546">MSFVWSEAVIPGLALLLFICCGTELVLRRFFKGRSILFRQGSSRRPLTGHAFDEFNLIFNGNKLVELKQQQQQEVLRDEEGDGAPPRTRIDLNKGTASVVLPSEDGPPALGPLAPGNRPSADGSRGAEEDPTR</sequence>
<keyword evidence="2" id="KW-0812">Transmembrane</keyword>
<accession>A0ABS3WLM5</accession>
<dbReference type="Pfam" id="PF19690">
    <property type="entry name" value="DUF6191"/>
    <property type="match status" value="1"/>
</dbReference>
<evidence type="ECO:0000256" key="2">
    <source>
        <dbReference type="SAM" id="Phobius"/>
    </source>
</evidence>
<feature type="region of interest" description="Disordered" evidence="1">
    <location>
        <begin position="71"/>
        <end position="133"/>
    </location>
</feature>
<keyword evidence="2" id="KW-1133">Transmembrane helix</keyword>
<dbReference type="EMBL" id="JAFFZN010000001">
    <property type="protein sequence ID" value="MBO8184020.1"/>
    <property type="molecule type" value="Genomic_DNA"/>
</dbReference>
<proteinExistence type="predicted"/>
<dbReference type="InterPro" id="IPR045684">
    <property type="entry name" value="DUF6191"/>
</dbReference>
<dbReference type="Proteomes" id="UP001518976">
    <property type="component" value="Unassembled WGS sequence"/>
</dbReference>
<gene>
    <name evidence="3" type="ORF">JW592_00740</name>
</gene>
<evidence type="ECO:0000313" key="4">
    <source>
        <dbReference type="Proteomes" id="UP001518976"/>
    </source>
</evidence>
<feature type="transmembrane region" description="Helical" evidence="2">
    <location>
        <begin position="12"/>
        <end position="31"/>
    </location>
</feature>
<dbReference type="RefSeq" id="WP_209262837.1">
    <property type="nucleotide sequence ID" value="NZ_JAFFZN010000001.1"/>
</dbReference>
<evidence type="ECO:0000313" key="3">
    <source>
        <dbReference type="EMBL" id="MBO8184020.1"/>
    </source>
</evidence>
<comment type="caution">
    <text evidence="3">The sequence shown here is derived from an EMBL/GenBank/DDBJ whole genome shotgun (WGS) entry which is preliminary data.</text>
</comment>
<organism evidence="3 4">
    <name type="scientific">Streptomyces spirodelae</name>
    <dbReference type="NCBI Taxonomy" id="2812904"/>
    <lineage>
        <taxon>Bacteria</taxon>
        <taxon>Bacillati</taxon>
        <taxon>Actinomycetota</taxon>
        <taxon>Actinomycetes</taxon>
        <taxon>Kitasatosporales</taxon>
        <taxon>Streptomycetaceae</taxon>
        <taxon>Streptomyces</taxon>
    </lineage>
</organism>
<evidence type="ECO:0000256" key="1">
    <source>
        <dbReference type="SAM" id="MobiDB-lite"/>
    </source>
</evidence>
<keyword evidence="2" id="KW-0472">Membrane</keyword>
<feature type="compositionally biased region" description="Low complexity" evidence="1">
    <location>
        <begin position="106"/>
        <end position="116"/>
    </location>
</feature>